<dbReference type="InterPro" id="IPR058245">
    <property type="entry name" value="NreC/VraR/RcsB-like_REC"/>
</dbReference>
<keyword evidence="4" id="KW-0804">Transcription</keyword>
<evidence type="ECO:0000256" key="3">
    <source>
        <dbReference type="ARBA" id="ARBA00023125"/>
    </source>
</evidence>
<evidence type="ECO:0000256" key="4">
    <source>
        <dbReference type="ARBA" id="ARBA00023163"/>
    </source>
</evidence>
<dbReference type="PANTHER" id="PTHR43214:SF24">
    <property type="entry name" value="TRANSCRIPTIONAL REGULATORY PROTEIN NARL-RELATED"/>
    <property type="match status" value="1"/>
</dbReference>
<reference evidence="8 9" key="1">
    <citation type="submission" date="2019-06" db="EMBL/GenBank/DDBJ databases">
        <title>Sequencing the genomes of 1000 actinobacteria strains.</title>
        <authorList>
            <person name="Klenk H.-P."/>
        </authorList>
    </citation>
    <scope>NUCLEOTIDE SEQUENCE [LARGE SCALE GENOMIC DNA]</scope>
    <source>
        <strain evidence="8 9">DSM 45301</strain>
    </source>
</reference>
<dbReference type="GO" id="GO:0003677">
    <property type="term" value="F:DNA binding"/>
    <property type="evidence" value="ECO:0007669"/>
    <property type="project" value="UniProtKB-KW"/>
</dbReference>
<comment type="caution">
    <text evidence="8">The sequence shown here is derived from an EMBL/GenBank/DDBJ whole genome shotgun (WGS) entry which is preliminary data.</text>
</comment>
<dbReference type="SMART" id="SM00421">
    <property type="entry name" value="HTH_LUXR"/>
    <property type="match status" value="1"/>
</dbReference>
<dbReference type="SMART" id="SM00448">
    <property type="entry name" value="REC"/>
    <property type="match status" value="1"/>
</dbReference>
<keyword evidence="9" id="KW-1185">Reference proteome</keyword>
<keyword evidence="3" id="KW-0238">DNA-binding</keyword>
<dbReference type="CDD" id="cd17535">
    <property type="entry name" value="REC_NarL-like"/>
    <property type="match status" value="1"/>
</dbReference>
<evidence type="ECO:0000256" key="1">
    <source>
        <dbReference type="ARBA" id="ARBA00022553"/>
    </source>
</evidence>
<feature type="modified residue" description="4-aspartylphosphate" evidence="5">
    <location>
        <position position="54"/>
    </location>
</feature>
<dbReference type="AlphaFoldDB" id="A0A543CXH4"/>
<dbReference type="Pfam" id="PF00072">
    <property type="entry name" value="Response_reg"/>
    <property type="match status" value="1"/>
</dbReference>
<dbReference type="InterPro" id="IPR011006">
    <property type="entry name" value="CheY-like_superfamily"/>
</dbReference>
<dbReference type="PROSITE" id="PS00622">
    <property type="entry name" value="HTH_LUXR_1"/>
    <property type="match status" value="1"/>
</dbReference>
<dbReference type="CDD" id="cd06170">
    <property type="entry name" value="LuxR_C_like"/>
    <property type="match status" value="1"/>
</dbReference>
<keyword evidence="2" id="KW-0805">Transcription regulation</keyword>
<dbReference type="Pfam" id="PF00196">
    <property type="entry name" value="GerE"/>
    <property type="match status" value="1"/>
</dbReference>
<dbReference type="PROSITE" id="PS50110">
    <property type="entry name" value="RESPONSE_REGULATORY"/>
    <property type="match status" value="1"/>
</dbReference>
<sequence length="218" mass="23636">MIRVALADDHDLVRMGLRVLIDREDDMAVVAEAGSGQGALQVLRRERPDVLLLDVRMPGMDGLTTLRQIAADPALASTRVIIVTTFEVDRYVFEALQAGAAGFVLKDSAPAELVRAIRVVTEGQALLSPSVTRRVMSLFSQPGTESGSISGLDSLTDREREIVAWVATGYSNEDIARELFLSPATVRTHVSRAMAKLHARSRAQLAVFGVRAGLTIDR</sequence>
<dbReference type="SUPFAM" id="SSF46894">
    <property type="entry name" value="C-terminal effector domain of the bipartite response regulators"/>
    <property type="match status" value="1"/>
</dbReference>
<dbReference type="SUPFAM" id="SSF52172">
    <property type="entry name" value="CheY-like"/>
    <property type="match status" value="1"/>
</dbReference>
<accession>A0A543CXH4</accession>
<evidence type="ECO:0000259" key="6">
    <source>
        <dbReference type="PROSITE" id="PS50043"/>
    </source>
</evidence>
<dbReference type="InterPro" id="IPR016032">
    <property type="entry name" value="Sig_transdc_resp-reg_C-effctor"/>
</dbReference>
<evidence type="ECO:0000259" key="7">
    <source>
        <dbReference type="PROSITE" id="PS50110"/>
    </source>
</evidence>
<dbReference type="Proteomes" id="UP000315677">
    <property type="component" value="Unassembled WGS sequence"/>
</dbReference>
<dbReference type="Gene3D" id="3.40.50.2300">
    <property type="match status" value="1"/>
</dbReference>
<evidence type="ECO:0000313" key="9">
    <source>
        <dbReference type="Proteomes" id="UP000315677"/>
    </source>
</evidence>
<dbReference type="PANTHER" id="PTHR43214">
    <property type="entry name" value="TWO-COMPONENT RESPONSE REGULATOR"/>
    <property type="match status" value="1"/>
</dbReference>
<gene>
    <name evidence="8" type="ORF">FB558_8305</name>
</gene>
<name>A0A543CXH4_9PSEU</name>
<proteinExistence type="predicted"/>
<dbReference type="RefSeq" id="WP_142064654.1">
    <property type="nucleotide sequence ID" value="NZ_VFPA01000008.1"/>
</dbReference>
<keyword evidence="1 5" id="KW-0597">Phosphoprotein</keyword>
<feature type="domain" description="HTH luxR-type" evidence="6">
    <location>
        <begin position="148"/>
        <end position="213"/>
    </location>
</feature>
<dbReference type="GO" id="GO:0006355">
    <property type="term" value="P:regulation of DNA-templated transcription"/>
    <property type="evidence" value="ECO:0007669"/>
    <property type="project" value="InterPro"/>
</dbReference>
<evidence type="ECO:0000256" key="2">
    <source>
        <dbReference type="ARBA" id="ARBA00023015"/>
    </source>
</evidence>
<dbReference type="InterPro" id="IPR000792">
    <property type="entry name" value="Tscrpt_reg_LuxR_C"/>
</dbReference>
<feature type="domain" description="Response regulatory" evidence="7">
    <location>
        <begin position="3"/>
        <end position="121"/>
    </location>
</feature>
<dbReference type="OrthoDB" id="9808843at2"/>
<dbReference type="PROSITE" id="PS50043">
    <property type="entry name" value="HTH_LUXR_2"/>
    <property type="match status" value="1"/>
</dbReference>
<dbReference type="GO" id="GO:0000160">
    <property type="term" value="P:phosphorelay signal transduction system"/>
    <property type="evidence" value="ECO:0007669"/>
    <property type="project" value="InterPro"/>
</dbReference>
<dbReference type="InterPro" id="IPR039420">
    <property type="entry name" value="WalR-like"/>
</dbReference>
<dbReference type="PRINTS" id="PR00038">
    <property type="entry name" value="HTHLUXR"/>
</dbReference>
<evidence type="ECO:0000256" key="5">
    <source>
        <dbReference type="PROSITE-ProRule" id="PRU00169"/>
    </source>
</evidence>
<protein>
    <submittedName>
        <fullName evidence="8">LuxR family two component transcriptional regulator</fullName>
    </submittedName>
</protein>
<dbReference type="EMBL" id="VFPA01000008">
    <property type="protein sequence ID" value="TQM01790.1"/>
    <property type="molecule type" value="Genomic_DNA"/>
</dbReference>
<organism evidence="8 9">
    <name type="scientific">Pseudonocardia kunmingensis</name>
    <dbReference type="NCBI Taxonomy" id="630975"/>
    <lineage>
        <taxon>Bacteria</taxon>
        <taxon>Bacillati</taxon>
        <taxon>Actinomycetota</taxon>
        <taxon>Actinomycetes</taxon>
        <taxon>Pseudonocardiales</taxon>
        <taxon>Pseudonocardiaceae</taxon>
        <taxon>Pseudonocardia</taxon>
    </lineage>
</organism>
<evidence type="ECO:0000313" key="8">
    <source>
        <dbReference type="EMBL" id="TQM01790.1"/>
    </source>
</evidence>
<dbReference type="InterPro" id="IPR001789">
    <property type="entry name" value="Sig_transdc_resp-reg_receiver"/>
</dbReference>